<organism evidence="1 2">
    <name type="scientific">Ancylostoma ceylanicum</name>
    <dbReference type="NCBI Taxonomy" id="53326"/>
    <lineage>
        <taxon>Eukaryota</taxon>
        <taxon>Metazoa</taxon>
        <taxon>Ecdysozoa</taxon>
        <taxon>Nematoda</taxon>
        <taxon>Chromadorea</taxon>
        <taxon>Rhabditida</taxon>
        <taxon>Rhabditina</taxon>
        <taxon>Rhabditomorpha</taxon>
        <taxon>Strongyloidea</taxon>
        <taxon>Ancylostomatidae</taxon>
        <taxon>Ancylostomatinae</taxon>
        <taxon>Ancylostoma</taxon>
    </lineage>
</organism>
<reference evidence="2" key="1">
    <citation type="journal article" date="2015" name="Nat. Genet.">
        <title>The genome and transcriptome of the zoonotic hookworm Ancylostoma ceylanicum identify infection-specific gene families.</title>
        <authorList>
            <person name="Schwarz E.M."/>
            <person name="Hu Y."/>
            <person name="Antoshechkin I."/>
            <person name="Miller M.M."/>
            <person name="Sternberg P.W."/>
            <person name="Aroian R.V."/>
        </authorList>
    </citation>
    <scope>NUCLEOTIDE SEQUENCE</scope>
    <source>
        <strain evidence="2">HY135</strain>
    </source>
</reference>
<proteinExistence type="predicted"/>
<accession>A0A016VCF0</accession>
<protein>
    <submittedName>
        <fullName evidence="1">Uncharacterized protein</fullName>
    </submittedName>
</protein>
<evidence type="ECO:0000313" key="2">
    <source>
        <dbReference type="Proteomes" id="UP000024635"/>
    </source>
</evidence>
<keyword evidence="2" id="KW-1185">Reference proteome</keyword>
<gene>
    <name evidence="1" type="primary">Acey_s0013.g2071</name>
    <name evidence="1" type="ORF">Y032_0013g2071</name>
</gene>
<comment type="caution">
    <text evidence="1">The sequence shown here is derived from an EMBL/GenBank/DDBJ whole genome shotgun (WGS) entry which is preliminary data.</text>
</comment>
<sequence length="105" mass="11794">MGSLKDGNLPATFPVSTQVSGYFLRLPRAQFASAEDVLLTKAHRCHESSLPRASFNTSTITIMCFTEENSREDIRERGNARNSAVFGEAGEKSRLWAQILNYRRL</sequence>
<dbReference type="Proteomes" id="UP000024635">
    <property type="component" value="Unassembled WGS sequence"/>
</dbReference>
<name>A0A016VCF0_9BILA</name>
<evidence type="ECO:0000313" key="1">
    <source>
        <dbReference type="EMBL" id="EYC24717.1"/>
    </source>
</evidence>
<dbReference type="AlphaFoldDB" id="A0A016VCF0"/>
<dbReference type="EMBL" id="JARK01001349">
    <property type="protein sequence ID" value="EYC24717.1"/>
    <property type="molecule type" value="Genomic_DNA"/>
</dbReference>